<dbReference type="SUPFAM" id="SSF51735">
    <property type="entry name" value="NAD(P)-binding Rossmann-fold domains"/>
    <property type="match status" value="1"/>
</dbReference>
<organism evidence="3 4">
    <name type="scientific">Campylobacter avium LMG 24591</name>
    <dbReference type="NCBI Taxonomy" id="522484"/>
    <lineage>
        <taxon>Bacteria</taxon>
        <taxon>Pseudomonadati</taxon>
        <taxon>Campylobacterota</taxon>
        <taxon>Epsilonproteobacteria</taxon>
        <taxon>Campylobacterales</taxon>
        <taxon>Campylobacteraceae</taxon>
        <taxon>Campylobacter</taxon>
    </lineage>
</organism>
<dbReference type="Pfam" id="PF01370">
    <property type="entry name" value="Epimerase"/>
    <property type="match status" value="1"/>
</dbReference>
<accession>A0A222MVN7</accession>
<evidence type="ECO:0000313" key="4">
    <source>
        <dbReference type="Proteomes" id="UP000201169"/>
    </source>
</evidence>
<dbReference type="Proteomes" id="UP000201169">
    <property type="component" value="Chromosome"/>
</dbReference>
<evidence type="ECO:0000313" key="3">
    <source>
        <dbReference type="EMBL" id="ASQ29965.1"/>
    </source>
</evidence>
<dbReference type="PANTHER" id="PTHR43000">
    <property type="entry name" value="DTDP-D-GLUCOSE 4,6-DEHYDRATASE-RELATED"/>
    <property type="match status" value="1"/>
</dbReference>
<dbReference type="OrthoDB" id="9801785at2"/>
<dbReference type="AlphaFoldDB" id="A0A222MVN7"/>
<dbReference type="KEGG" id="cavi:CAV_0294"/>
<name>A0A222MVN7_9BACT</name>
<protein>
    <submittedName>
        <fullName evidence="3">NAD-dependent epimerase/dehydratase</fullName>
    </submittedName>
</protein>
<evidence type="ECO:0000256" key="1">
    <source>
        <dbReference type="ARBA" id="ARBA00007637"/>
    </source>
</evidence>
<dbReference type="EMBL" id="CP022347">
    <property type="protein sequence ID" value="ASQ29965.1"/>
    <property type="molecule type" value="Genomic_DNA"/>
</dbReference>
<dbReference type="RefSeq" id="WP_094324754.1">
    <property type="nucleotide sequence ID" value="NZ_CP022347.1"/>
</dbReference>
<dbReference type="Gene3D" id="3.40.50.720">
    <property type="entry name" value="NAD(P)-binding Rossmann-like Domain"/>
    <property type="match status" value="1"/>
</dbReference>
<dbReference type="InterPro" id="IPR001509">
    <property type="entry name" value="Epimerase_deHydtase"/>
</dbReference>
<feature type="domain" description="NAD-dependent epimerase/dehydratase" evidence="2">
    <location>
        <begin position="4"/>
        <end position="210"/>
    </location>
</feature>
<evidence type="ECO:0000259" key="2">
    <source>
        <dbReference type="Pfam" id="PF01370"/>
    </source>
</evidence>
<proteinExistence type="inferred from homology"/>
<keyword evidence="4" id="KW-1185">Reference proteome</keyword>
<reference evidence="3 4" key="1">
    <citation type="submission" date="2017-07" db="EMBL/GenBank/DDBJ databases">
        <title>Analysis of two Campylobacter avium genomes and identification of a novel hippuricase gene.</title>
        <authorList>
            <person name="Miller W.G."/>
            <person name="Chapman M.H."/>
            <person name="Yee E."/>
            <person name="Revez J."/>
            <person name="Bono J.L."/>
            <person name="Rossi M."/>
        </authorList>
    </citation>
    <scope>NUCLEOTIDE SEQUENCE [LARGE SCALE GENOMIC DNA]</scope>
    <source>
        <strain evidence="3 4">LMG 24591</strain>
    </source>
</reference>
<sequence>MLKILLTGATGFVGTNFVLNLHNKYEIIALVRNTSDTSKIEKFCKIYRYDESIESIEKVFESEDIDGVVHTASLVLGGKNESLVIKELIKANIEFPSLLLEAIYKNPVKFFINTSSSFEYANSNEYKPTNFYAATKRAFYDISKYYSCVLDTIFVHLLLFDNYGENDTRAKLFNLWKNLDKSLNMSKGEQKIDISHIDDVVNGFDILIQLCLDKQVKNNQIYTVENKRYTLKELAQLFENISGKKLDIKWGALPYRENEIFEPVSAKNSPELMKLPNYKAKISLEQGIKMMIDEKGNECKK</sequence>
<dbReference type="InterPro" id="IPR036291">
    <property type="entry name" value="NAD(P)-bd_dom_sf"/>
</dbReference>
<gene>
    <name evidence="3" type="ORF">CAV_0294</name>
</gene>
<comment type="similarity">
    <text evidence="1">Belongs to the NAD(P)-dependent epimerase/dehydratase family.</text>
</comment>